<dbReference type="RefSeq" id="WP_000229986.1">
    <property type="nucleotide sequence ID" value="NZ_AP022857.1"/>
</dbReference>
<evidence type="ECO:0000313" key="3">
    <source>
        <dbReference type="EMBL" id="MBK1606890.1"/>
    </source>
</evidence>
<evidence type="ECO:0000313" key="4">
    <source>
        <dbReference type="Proteomes" id="UP000075591"/>
    </source>
</evidence>
<dbReference type="PATRIC" id="fig|1396.432.peg.63"/>
<evidence type="ECO:0000259" key="1">
    <source>
        <dbReference type="PROSITE" id="PS50164"/>
    </source>
</evidence>
<reference evidence="3 5" key="2">
    <citation type="submission" date="2020-12" db="EMBL/GenBank/DDBJ databases">
        <title>Genome assembly for a thermostable protease producing Bacillus cereus MAKP1 strain isolated from chicken gut.</title>
        <authorList>
            <person name="Malaviya A."/>
        </authorList>
    </citation>
    <scope>NUCLEOTIDE SEQUENCE [LARGE SCALE GENOMIC DNA]</scope>
    <source>
        <strain evidence="3 5">MAKP1</strain>
    </source>
</reference>
<evidence type="ECO:0000313" key="2">
    <source>
        <dbReference type="EMBL" id="KXX85055.1"/>
    </source>
</evidence>
<feature type="domain" description="GIY-YIG" evidence="1">
    <location>
        <begin position="185"/>
        <end position="280"/>
    </location>
</feature>
<gene>
    <name evidence="2" type="ORF">AT274_06600</name>
    <name evidence="3" type="ORF">JCR31_03110</name>
</gene>
<dbReference type="SUPFAM" id="SSF82771">
    <property type="entry name" value="GIY-YIG endonuclease"/>
    <property type="match status" value="1"/>
</dbReference>
<dbReference type="CDD" id="cd10446">
    <property type="entry name" value="GIY-YIG_unchar_1"/>
    <property type="match status" value="1"/>
</dbReference>
<organism evidence="2 4">
    <name type="scientific">Bacillus cereus</name>
    <dbReference type="NCBI Taxonomy" id="1396"/>
    <lineage>
        <taxon>Bacteria</taxon>
        <taxon>Bacillati</taxon>
        <taxon>Bacillota</taxon>
        <taxon>Bacilli</taxon>
        <taxon>Bacillales</taxon>
        <taxon>Bacillaceae</taxon>
        <taxon>Bacillus</taxon>
        <taxon>Bacillus cereus group</taxon>
    </lineage>
</organism>
<reference evidence="2 4" key="1">
    <citation type="submission" date="2015-12" db="EMBL/GenBank/DDBJ databases">
        <title>Bacillus cereus Group isolate.</title>
        <authorList>
            <person name="Kovac J."/>
        </authorList>
    </citation>
    <scope>NUCLEOTIDE SEQUENCE [LARGE SCALE GENOMIC DNA]</scope>
    <source>
        <strain evidence="2 4">FSL W8-0275</strain>
    </source>
</reference>
<dbReference type="Proteomes" id="UP000075591">
    <property type="component" value="Unassembled WGS sequence"/>
</dbReference>
<dbReference type="EMBL" id="JAEFBZ010000001">
    <property type="protein sequence ID" value="MBK1606890.1"/>
    <property type="molecule type" value="Genomic_DNA"/>
</dbReference>
<dbReference type="EMBL" id="LOMT01000161">
    <property type="protein sequence ID" value="KXX85055.1"/>
    <property type="molecule type" value="Genomic_DNA"/>
</dbReference>
<sequence length="281" mass="32743">MVELYLSDLLKQCNYDLKKTLLIRHSMKHKRFIQAYSEGSLREYTQHQDPGFFDRYDKVIVFSGDKATTAKYLKSYEVRHGEEPHISDECSKLLYENYKENMMHPLFEIDNDPLAPYENKLFIEWGGAAVKWNQKATNQKRITQLINTSKAAFPGFENVILKYNQLKQMFEDSDTYADWHTALRSINAIYAITDCSNGKIYIGSSYNKGGLFGRWKDYANKIHGGNNALERLHKQDGNAHLQFQYSILKVLPRDITPLEAIEVETKLKQKLQTIKYGYNEN</sequence>
<dbReference type="InterPro" id="IPR035901">
    <property type="entry name" value="GIY-YIG_endonuc_sf"/>
</dbReference>
<proteinExistence type="predicted"/>
<dbReference type="AlphaFoldDB" id="A0A150AUC8"/>
<dbReference type="InterPro" id="IPR000305">
    <property type="entry name" value="GIY-YIG_endonuc"/>
</dbReference>
<accession>A0A150AUC8</accession>
<protein>
    <submittedName>
        <fullName evidence="3">GIY-YIG nuclease family protein</fullName>
    </submittedName>
</protein>
<dbReference type="PROSITE" id="PS50164">
    <property type="entry name" value="GIY_YIG"/>
    <property type="match status" value="1"/>
</dbReference>
<evidence type="ECO:0000313" key="5">
    <source>
        <dbReference type="Proteomes" id="UP000613452"/>
    </source>
</evidence>
<name>A0A150AUC8_BACCE</name>
<dbReference type="Gene3D" id="3.40.1440.10">
    <property type="entry name" value="GIY-YIG endonuclease"/>
    <property type="match status" value="1"/>
</dbReference>
<dbReference type="Proteomes" id="UP000613452">
    <property type="component" value="Unassembled WGS sequence"/>
</dbReference>
<comment type="caution">
    <text evidence="2">The sequence shown here is derived from an EMBL/GenBank/DDBJ whole genome shotgun (WGS) entry which is preliminary data.</text>
</comment>